<dbReference type="GO" id="GO:0051011">
    <property type="term" value="F:microtubule minus-end binding"/>
    <property type="evidence" value="ECO:0007669"/>
    <property type="project" value="TreeGrafter"/>
</dbReference>
<evidence type="ECO:0000256" key="1">
    <source>
        <dbReference type="ARBA" id="ARBA00004267"/>
    </source>
</evidence>
<dbReference type="GO" id="GO:0000278">
    <property type="term" value="P:mitotic cell cycle"/>
    <property type="evidence" value="ECO:0007669"/>
    <property type="project" value="TreeGrafter"/>
</dbReference>
<keyword evidence="3 6" id="KW-0963">Cytoplasm</keyword>
<comment type="caution">
    <text evidence="9">The sequence shown here is derived from an EMBL/GenBank/DDBJ whole genome shotgun (WGS) entry which is preliminary data.</text>
</comment>
<sequence length="511" mass="60172">MDQALEPFRKEIIELENTVLNDNHTPLSLILCSVEKYTCLFSVLHSIIREIRTQKFHGCKLLQCLHQRMHTGILEINVTLELMVHSVHIVFYKHLTSWLLYGHLEDPHREFFIQKISDCEKALMHEDRKDNIDARESIHDKKIDVDMWDYNVQMDMLPSYIKPSLANKILTIGQTVIMFGNDPRQKKDFSMIPKTENSVWGDKEYKYFRKLQNLQAKSVFNIVEFDRTINELKQCVTELLWHVAVEEAQLMQQLRLVKEFFLMGRGDLFLELIKLTTHILNKAPTSHTSRDINLAFQMALRKIHLNDESAIDSFNFVVPALPSENEDANTDATDLFDNEKQDPNEKRGWGMITLKYKVVWPLHLLFNPVALNDYNTLFRFLLRVKKTQIELWNLWSEHMHHKNFDIGVIQLRNNLIFIVDNLQYYLQVDVMESQYAIMEANMKNTRNFEDIQKAHSIFLANVMSQTFLLGNVTGKKNPVNFIRIIYKIQKHFFMQNVAGLTKSSFVHHLFD</sequence>
<feature type="non-terminal residue" evidence="9">
    <location>
        <position position="511"/>
    </location>
</feature>
<dbReference type="Pfam" id="PF17681">
    <property type="entry name" value="GCP_N_terminal"/>
    <property type="match status" value="1"/>
</dbReference>
<dbReference type="Pfam" id="PF04130">
    <property type="entry name" value="GCP_C_terminal"/>
    <property type="match status" value="1"/>
</dbReference>
<comment type="similarity">
    <text evidence="2 6">Belongs to the TUBGCP family.</text>
</comment>
<dbReference type="GO" id="GO:0007020">
    <property type="term" value="P:microtubule nucleation"/>
    <property type="evidence" value="ECO:0007669"/>
    <property type="project" value="InterPro"/>
</dbReference>
<gene>
    <name evidence="9" type="primary">Tubgcp4</name>
    <name evidence="9" type="ORF">G6Z78_0008234</name>
</gene>
<evidence type="ECO:0000313" key="10">
    <source>
        <dbReference type="Proteomes" id="UP000668214"/>
    </source>
</evidence>
<proteinExistence type="inferred from homology"/>
<dbReference type="GO" id="GO:0051321">
    <property type="term" value="P:meiotic cell cycle"/>
    <property type="evidence" value="ECO:0007669"/>
    <property type="project" value="TreeGrafter"/>
</dbReference>
<dbReference type="Proteomes" id="UP000668214">
    <property type="component" value="Unassembled WGS sequence"/>
</dbReference>
<evidence type="ECO:0000256" key="5">
    <source>
        <dbReference type="ARBA" id="ARBA00023212"/>
    </source>
</evidence>
<dbReference type="EMBL" id="JAANIA010002359">
    <property type="protein sequence ID" value="KAG5315606.1"/>
    <property type="molecule type" value="Genomic_DNA"/>
</dbReference>
<reference evidence="9" key="1">
    <citation type="submission" date="2020-02" db="EMBL/GenBank/DDBJ databases">
        <title>Relaxed selection underlies rapid genomic changes in the transitions from sociality to social parasitism in ants.</title>
        <authorList>
            <person name="Bi X."/>
        </authorList>
    </citation>
    <scope>NUCLEOTIDE SEQUENCE</scope>
    <source>
        <strain evidence="9">BGI-DK2014c</strain>
        <tissue evidence="9">Whole body</tissue>
    </source>
</reference>
<organism evidence="9 10">
    <name type="scientific">Pseudoatta argentina</name>
    <dbReference type="NCBI Taxonomy" id="621737"/>
    <lineage>
        <taxon>Eukaryota</taxon>
        <taxon>Metazoa</taxon>
        <taxon>Ecdysozoa</taxon>
        <taxon>Arthropoda</taxon>
        <taxon>Hexapoda</taxon>
        <taxon>Insecta</taxon>
        <taxon>Pterygota</taxon>
        <taxon>Neoptera</taxon>
        <taxon>Endopterygota</taxon>
        <taxon>Hymenoptera</taxon>
        <taxon>Apocrita</taxon>
        <taxon>Aculeata</taxon>
        <taxon>Formicoidea</taxon>
        <taxon>Formicidae</taxon>
        <taxon>Myrmicinae</taxon>
        <taxon>Pseudoatta</taxon>
    </lineage>
</organism>
<keyword evidence="5 6" id="KW-0206">Cytoskeleton</keyword>
<dbReference type="PANTHER" id="PTHR19302:SF27">
    <property type="entry name" value="GAMMA-TUBULIN COMPLEX COMPONENT 4"/>
    <property type="match status" value="1"/>
</dbReference>
<evidence type="ECO:0000256" key="6">
    <source>
        <dbReference type="RuleBase" id="RU363050"/>
    </source>
</evidence>
<dbReference type="Gene3D" id="1.20.120.1900">
    <property type="entry name" value="Gamma-tubulin complex, C-terminal domain"/>
    <property type="match status" value="1"/>
</dbReference>
<feature type="non-terminal residue" evidence="9">
    <location>
        <position position="1"/>
    </location>
</feature>
<evidence type="ECO:0000259" key="8">
    <source>
        <dbReference type="Pfam" id="PF17681"/>
    </source>
</evidence>
<keyword evidence="4 6" id="KW-0493">Microtubule</keyword>
<dbReference type="GO" id="GO:0000930">
    <property type="term" value="C:gamma-tubulin complex"/>
    <property type="evidence" value="ECO:0007669"/>
    <property type="project" value="TreeGrafter"/>
</dbReference>
<evidence type="ECO:0000256" key="3">
    <source>
        <dbReference type="ARBA" id="ARBA00022490"/>
    </source>
</evidence>
<dbReference type="InterPro" id="IPR007259">
    <property type="entry name" value="GCP"/>
</dbReference>
<dbReference type="GO" id="GO:0000922">
    <property type="term" value="C:spindle pole"/>
    <property type="evidence" value="ECO:0007669"/>
    <property type="project" value="InterPro"/>
</dbReference>
<feature type="domain" description="Gamma tubulin complex component protein N-terminal" evidence="8">
    <location>
        <begin position="2"/>
        <end position="247"/>
    </location>
</feature>
<dbReference type="PANTHER" id="PTHR19302">
    <property type="entry name" value="GAMMA TUBULIN COMPLEX PROTEIN"/>
    <property type="match status" value="1"/>
</dbReference>
<dbReference type="InterPro" id="IPR040457">
    <property type="entry name" value="GCP_C"/>
</dbReference>
<evidence type="ECO:0000256" key="4">
    <source>
        <dbReference type="ARBA" id="ARBA00022701"/>
    </source>
</evidence>
<keyword evidence="10" id="KW-1185">Reference proteome</keyword>
<dbReference type="GO" id="GO:0043015">
    <property type="term" value="F:gamma-tubulin binding"/>
    <property type="evidence" value="ECO:0007669"/>
    <property type="project" value="InterPro"/>
</dbReference>
<protein>
    <recommendedName>
        <fullName evidence="6">Gamma-tubulin complex component</fullName>
    </recommendedName>
</protein>
<evidence type="ECO:0000256" key="2">
    <source>
        <dbReference type="ARBA" id="ARBA00010337"/>
    </source>
</evidence>
<dbReference type="InterPro" id="IPR042241">
    <property type="entry name" value="GCP_C_sf"/>
</dbReference>
<dbReference type="GO" id="GO:0005874">
    <property type="term" value="C:microtubule"/>
    <property type="evidence" value="ECO:0007669"/>
    <property type="project" value="UniProtKB-KW"/>
</dbReference>
<dbReference type="AlphaFoldDB" id="A0A836F119"/>
<feature type="domain" description="Gamma tubulin complex component C-terminal" evidence="7">
    <location>
        <begin position="250"/>
        <end position="491"/>
    </location>
</feature>
<dbReference type="InterPro" id="IPR041470">
    <property type="entry name" value="GCP_N"/>
</dbReference>
<dbReference type="GO" id="GO:0031122">
    <property type="term" value="P:cytoplasmic microtubule organization"/>
    <property type="evidence" value="ECO:0007669"/>
    <property type="project" value="TreeGrafter"/>
</dbReference>
<dbReference type="GO" id="GO:0051225">
    <property type="term" value="P:spindle assembly"/>
    <property type="evidence" value="ECO:0007669"/>
    <property type="project" value="TreeGrafter"/>
</dbReference>
<accession>A0A836F119</accession>
<evidence type="ECO:0000259" key="7">
    <source>
        <dbReference type="Pfam" id="PF04130"/>
    </source>
</evidence>
<comment type="subcellular location">
    <subcellularLocation>
        <location evidence="1 6">Cytoplasm</location>
        <location evidence="1 6">Cytoskeleton</location>
        <location evidence="1 6">Microtubule organizing center</location>
    </subcellularLocation>
</comment>
<name>A0A836F119_9HYME</name>
<evidence type="ECO:0000313" key="9">
    <source>
        <dbReference type="EMBL" id="KAG5315606.1"/>
    </source>
</evidence>